<evidence type="ECO:0008006" key="8">
    <source>
        <dbReference type="Google" id="ProtNLM"/>
    </source>
</evidence>
<dbReference type="PANTHER" id="PTHR43024">
    <property type="entry name" value="UDP-N-ACETYLMURAMOYL-TRIPEPTIDE--D-ALANYL-D-ALANINE LIGASE"/>
    <property type="match status" value="1"/>
</dbReference>
<reference evidence="6 7" key="1">
    <citation type="submission" date="2019-12" db="EMBL/GenBank/DDBJ databases">
        <title>Nesterenkonia muleiensis sp. nov., a novel actinobacterium isolated from sap of Populus euphratica.</title>
        <authorList>
            <person name="Wang R."/>
        </authorList>
    </citation>
    <scope>NUCLEOTIDE SEQUENCE [LARGE SCALE GENOMIC DNA]</scope>
    <source>
        <strain evidence="6 7">F10</strain>
    </source>
</reference>
<dbReference type="InterPro" id="IPR013221">
    <property type="entry name" value="Mur_ligase_cen"/>
</dbReference>
<dbReference type="Gene3D" id="3.90.190.20">
    <property type="entry name" value="Mur ligase, C-terminal domain"/>
    <property type="match status" value="1"/>
</dbReference>
<evidence type="ECO:0000256" key="2">
    <source>
        <dbReference type="ARBA" id="ARBA00022741"/>
    </source>
</evidence>
<evidence type="ECO:0000313" key="6">
    <source>
        <dbReference type="EMBL" id="MVT26229.1"/>
    </source>
</evidence>
<gene>
    <name evidence="6" type="ORF">GNZ21_07635</name>
</gene>
<keyword evidence="2" id="KW-0547">Nucleotide-binding</keyword>
<evidence type="ECO:0000259" key="5">
    <source>
        <dbReference type="Pfam" id="PF08245"/>
    </source>
</evidence>
<dbReference type="AlphaFoldDB" id="A0A7K1UIE5"/>
<dbReference type="PANTHER" id="PTHR43024:SF1">
    <property type="entry name" value="UDP-N-ACETYLMURAMOYL-TRIPEPTIDE--D-ALANYL-D-ALANINE LIGASE"/>
    <property type="match status" value="1"/>
</dbReference>
<protein>
    <recommendedName>
        <fullName evidence="8">UDP-N-acetylmuramoyl-tripeptide--D-alanyl-D-alanine ligase</fullName>
    </recommendedName>
</protein>
<dbReference type="Pfam" id="PF02875">
    <property type="entry name" value="Mur_ligase_C"/>
    <property type="match status" value="1"/>
</dbReference>
<dbReference type="Gene3D" id="3.40.1190.10">
    <property type="entry name" value="Mur-like, catalytic domain"/>
    <property type="match status" value="1"/>
</dbReference>
<feature type="domain" description="Mur ligase C-terminal" evidence="4">
    <location>
        <begin position="355"/>
        <end position="470"/>
    </location>
</feature>
<dbReference type="GO" id="GO:0016881">
    <property type="term" value="F:acid-amino acid ligase activity"/>
    <property type="evidence" value="ECO:0007669"/>
    <property type="project" value="InterPro"/>
</dbReference>
<dbReference type="GO" id="GO:0005524">
    <property type="term" value="F:ATP binding"/>
    <property type="evidence" value="ECO:0007669"/>
    <property type="project" value="UniProtKB-KW"/>
</dbReference>
<keyword evidence="1" id="KW-0436">Ligase</keyword>
<proteinExistence type="predicted"/>
<dbReference type="InterPro" id="IPR051046">
    <property type="entry name" value="MurCDEF_CellWall_CoF430Synth"/>
</dbReference>
<dbReference type="Pfam" id="PF08245">
    <property type="entry name" value="Mur_ligase_M"/>
    <property type="match status" value="1"/>
</dbReference>
<keyword evidence="7" id="KW-1185">Reference proteome</keyword>
<evidence type="ECO:0000313" key="7">
    <source>
        <dbReference type="Proteomes" id="UP000460157"/>
    </source>
</evidence>
<dbReference type="Proteomes" id="UP000460157">
    <property type="component" value="Unassembled WGS sequence"/>
</dbReference>
<dbReference type="SUPFAM" id="SSF53623">
    <property type="entry name" value="MurD-like peptide ligases, catalytic domain"/>
    <property type="match status" value="1"/>
</dbReference>
<dbReference type="InterPro" id="IPR004101">
    <property type="entry name" value="Mur_ligase_C"/>
</dbReference>
<dbReference type="RefSeq" id="WP_157322958.1">
    <property type="nucleotide sequence ID" value="NZ_BMFX01000006.1"/>
</dbReference>
<evidence type="ECO:0000256" key="1">
    <source>
        <dbReference type="ARBA" id="ARBA00022598"/>
    </source>
</evidence>
<comment type="caution">
    <text evidence="6">The sequence shown here is derived from an EMBL/GenBank/DDBJ whole genome shotgun (WGS) entry which is preliminary data.</text>
</comment>
<evidence type="ECO:0000259" key="4">
    <source>
        <dbReference type="Pfam" id="PF02875"/>
    </source>
</evidence>
<keyword evidence="3" id="KW-0067">ATP-binding</keyword>
<name>A0A7K1UIE5_9MICC</name>
<evidence type="ECO:0000256" key="3">
    <source>
        <dbReference type="ARBA" id="ARBA00022840"/>
    </source>
</evidence>
<dbReference type="SUPFAM" id="SSF53244">
    <property type="entry name" value="MurD-like peptide ligases, peptide-binding domain"/>
    <property type="match status" value="1"/>
</dbReference>
<dbReference type="EMBL" id="WRPM01000051">
    <property type="protein sequence ID" value="MVT26229.1"/>
    <property type="molecule type" value="Genomic_DNA"/>
</dbReference>
<sequence>MIEQELVDSVGVSVRATGDPRAQFHGFSMPGTRTDPERYFVVLDDSWPYHQRTKALQNSWSPQKLADYIETRSLNRILVPAAMGEAPFGPQRDYLYAEGTYEFIQAAGLAGRRRAAEAGKPIAAVTGSAGKSTFKAMLQAAYQACCPRHQVLSPPTHFNTYIRVLSELTRAADHDLTLLELSAGGRGAFFREAIPNGTPISPEVAVITNISHAHTKVMKHLSGVVKQKSEILKSPPPGGTAVINHDTLRSRDLQDRALAEGWNLLTYGQHDDAAYRLLDYNPAESTVQAQTPAGTLRYRIGAHGHHMAGNSLAVLAALHALGVQDTEPAFAAFESFQALPGRGETAAVDHPAGGQVHLIDETYNANPSSMTAALQSLAARQAGAGRQRRIAVLGDMHMLGQYELKLHRRIIESLSDYGLDRIYLCGELMGQAYEQTGPQKNITHLPDTAALTRQLNDDLRGGDTVMLKASNSMNLDEVLTQLVTQWHQNR</sequence>
<dbReference type="InterPro" id="IPR036565">
    <property type="entry name" value="Mur-like_cat_sf"/>
</dbReference>
<accession>A0A7K1UIE5</accession>
<organism evidence="6 7">
    <name type="scientific">Nesterenkonia alkaliphila</name>
    <dbReference type="NCBI Taxonomy" id="1463631"/>
    <lineage>
        <taxon>Bacteria</taxon>
        <taxon>Bacillati</taxon>
        <taxon>Actinomycetota</taxon>
        <taxon>Actinomycetes</taxon>
        <taxon>Micrococcales</taxon>
        <taxon>Micrococcaceae</taxon>
        <taxon>Nesterenkonia</taxon>
    </lineage>
</organism>
<dbReference type="OrthoDB" id="9800958at2"/>
<dbReference type="InterPro" id="IPR036615">
    <property type="entry name" value="Mur_ligase_C_dom_sf"/>
</dbReference>
<feature type="domain" description="Mur ligase central" evidence="5">
    <location>
        <begin position="125"/>
        <end position="317"/>
    </location>
</feature>